<name>A0ABW0P0P2_9HYPH</name>
<comment type="caution">
    <text evidence="2">The sequence shown here is derived from an EMBL/GenBank/DDBJ whole genome shotgun (WGS) entry which is preliminary data.</text>
</comment>
<dbReference type="EMBL" id="JBHSLU010000038">
    <property type="protein sequence ID" value="MFC5506301.1"/>
    <property type="molecule type" value="Genomic_DNA"/>
</dbReference>
<feature type="region of interest" description="Disordered" evidence="1">
    <location>
        <begin position="1"/>
        <end position="22"/>
    </location>
</feature>
<protein>
    <submittedName>
        <fullName evidence="2">Uncharacterized protein</fullName>
    </submittedName>
</protein>
<evidence type="ECO:0000313" key="3">
    <source>
        <dbReference type="Proteomes" id="UP001596060"/>
    </source>
</evidence>
<sequence length="285" mass="31791">MTTKTDDTSGKPHAKREIGSALLPEGSAGAVRRWYPTQWPRICGTKLLPLPADAFLTDAFLSRYRPGFLTFAYAAGCGYHPHNPAAQGLAGIARRLNAPLHKLSATTQSDPTERLRELNLDRYGALTMTEEGHLCSELGFNTWTFQVLLPVGKPLEGSPVTVQKRGLSVRLPHNLGSEEFEKRMHDLMQGCSLGAWLESPDGIAHCKMADIDRRTLRRYSAYGFNATWRRSVANEIYFFRPKTDDVDRLIRIIEVIIHRHVTLGTAVANVSFLSRGQGIEKEGDF</sequence>
<reference evidence="3" key="1">
    <citation type="journal article" date="2019" name="Int. J. Syst. Evol. Microbiol.">
        <title>The Global Catalogue of Microorganisms (GCM) 10K type strain sequencing project: providing services to taxonomists for standard genome sequencing and annotation.</title>
        <authorList>
            <consortium name="The Broad Institute Genomics Platform"/>
            <consortium name="The Broad Institute Genome Sequencing Center for Infectious Disease"/>
            <person name="Wu L."/>
            <person name="Ma J."/>
        </authorList>
    </citation>
    <scope>NUCLEOTIDE SEQUENCE [LARGE SCALE GENOMIC DNA]</scope>
    <source>
        <strain evidence="3">CCUG 43117</strain>
    </source>
</reference>
<dbReference type="RefSeq" id="WP_163006273.1">
    <property type="nucleotide sequence ID" value="NZ_JBHSLU010000038.1"/>
</dbReference>
<accession>A0ABW0P0P2</accession>
<feature type="compositionally biased region" description="Basic and acidic residues" evidence="1">
    <location>
        <begin position="1"/>
        <end position="18"/>
    </location>
</feature>
<gene>
    <name evidence="2" type="ORF">ACFPN9_13640</name>
</gene>
<evidence type="ECO:0000313" key="2">
    <source>
        <dbReference type="EMBL" id="MFC5506301.1"/>
    </source>
</evidence>
<dbReference type="Proteomes" id="UP001596060">
    <property type="component" value="Unassembled WGS sequence"/>
</dbReference>
<evidence type="ECO:0000256" key="1">
    <source>
        <dbReference type="SAM" id="MobiDB-lite"/>
    </source>
</evidence>
<proteinExistence type="predicted"/>
<organism evidence="2 3">
    <name type="scientific">Bosea massiliensis</name>
    <dbReference type="NCBI Taxonomy" id="151419"/>
    <lineage>
        <taxon>Bacteria</taxon>
        <taxon>Pseudomonadati</taxon>
        <taxon>Pseudomonadota</taxon>
        <taxon>Alphaproteobacteria</taxon>
        <taxon>Hyphomicrobiales</taxon>
        <taxon>Boseaceae</taxon>
        <taxon>Bosea</taxon>
    </lineage>
</organism>
<keyword evidence="3" id="KW-1185">Reference proteome</keyword>